<gene>
    <name evidence="2" type="ORF">RRG08_050770</name>
</gene>
<evidence type="ECO:0000259" key="1">
    <source>
        <dbReference type="Pfam" id="PF03184"/>
    </source>
</evidence>
<evidence type="ECO:0000313" key="3">
    <source>
        <dbReference type="Proteomes" id="UP001283361"/>
    </source>
</evidence>
<dbReference type="GO" id="GO:0003676">
    <property type="term" value="F:nucleic acid binding"/>
    <property type="evidence" value="ECO:0007669"/>
    <property type="project" value="InterPro"/>
</dbReference>
<organism evidence="2 3">
    <name type="scientific">Elysia crispata</name>
    <name type="common">lettuce slug</name>
    <dbReference type="NCBI Taxonomy" id="231223"/>
    <lineage>
        <taxon>Eukaryota</taxon>
        <taxon>Metazoa</taxon>
        <taxon>Spiralia</taxon>
        <taxon>Lophotrochozoa</taxon>
        <taxon>Mollusca</taxon>
        <taxon>Gastropoda</taxon>
        <taxon>Heterobranchia</taxon>
        <taxon>Euthyneura</taxon>
        <taxon>Panpulmonata</taxon>
        <taxon>Sacoglossa</taxon>
        <taxon>Placobranchoidea</taxon>
        <taxon>Plakobranchidae</taxon>
        <taxon>Elysia</taxon>
    </lineage>
</organism>
<dbReference type="EMBL" id="JAWDGP010003448">
    <property type="protein sequence ID" value="KAK3774265.1"/>
    <property type="molecule type" value="Genomic_DNA"/>
</dbReference>
<sequence length="183" mass="21238">MNDDIGVQWFTKVFIKNCGEVRPQLLILDSHQSHEVLEMLELAEKERIHIHALPPLTTHMLQPLDRVVFKPMKTAYKRHCTEFLAANPDKTINKMTWPGLQRQTWAATMRQELLQKSFCATSIYPLGRTKIPESAYLPCDTMHSITVTQAEDCSMNTGQEQEQNFKRNQQTHQKRWILSSCLS</sequence>
<protein>
    <recommendedName>
        <fullName evidence="1">DDE-1 domain-containing protein</fullName>
    </recommendedName>
</protein>
<dbReference type="Pfam" id="PF03184">
    <property type="entry name" value="DDE_1"/>
    <property type="match status" value="1"/>
</dbReference>
<dbReference type="Proteomes" id="UP001283361">
    <property type="component" value="Unassembled WGS sequence"/>
</dbReference>
<keyword evidence="3" id="KW-1185">Reference proteome</keyword>
<name>A0AAE0ZRS9_9GAST</name>
<comment type="caution">
    <text evidence="2">The sequence shown here is derived from an EMBL/GenBank/DDBJ whole genome shotgun (WGS) entry which is preliminary data.</text>
</comment>
<evidence type="ECO:0000313" key="2">
    <source>
        <dbReference type="EMBL" id="KAK3774265.1"/>
    </source>
</evidence>
<reference evidence="2" key="1">
    <citation type="journal article" date="2023" name="G3 (Bethesda)">
        <title>A reference genome for the long-term kleptoplast-retaining sea slug Elysia crispata morphotype clarki.</title>
        <authorList>
            <person name="Eastman K.E."/>
            <person name="Pendleton A.L."/>
            <person name="Shaikh M.A."/>
            <person name="Suttiyut T."/>
            <person name="Ogas R."/>
            <person name="Tomko P."/>
            <person name="Gavelis G."/>
            <person name="Widhalm J.R."/>
            <person name="Wisecaver J.H."/>
        </authorList>
    </citation>
    <scope>NUCLEOTIDE SEQUENCE</scope>
    <source>
        <strain evidence="2">ECLA1</strain>
    </source>
</reference>
<feature type="domain" description="DDE-1" evidence="1">
    <location>
        <begin position="1"/>
        <end position="93"/>
    </location>
</feature>
<dbReference type="InterPro" id="IPR004875">
    <property type="entry name" value="DDE_SF_endonuclease_dom"/>
</dbReference>
<accession>A0AAE0ZRS9</accession>
<proteinExistence type="predicted"/>
<dbReference type="AlphaFoldDB" id="A0AAE0ZRS9"/>